<name>A0A377J896_9HELI</name>
<feature type="domain" description="Nudix hydrolase" evidence="5">
    <location>
        <begin position="49"/>
        <end position="189"/>
    </location>
</feature>
<dbReference type="Proteomes" id="UP000254841">
    <property type="component" value="Unassembled WGS sequence"/>
</dbReference>
<feature type="binding site" evidence="3">
    <location>
        <position position="90"/>
    </location>
    <ligand>
        <name>Mg(2+)</name>
        <dbReference type="ChEBI" id="CHEBI:18420"/>
        <label>1</label>
    </ligand>
</feature>
<evidence type="ECO:0000256" key="2">
    <source>
        <dbReference type="ARBA" id="ARBA00022801"/>
    </source>
</evidence>
<evidence type="ECO:0000256" key="1">
    <source>
        <dbReference type="ARBA" id="ARBA00001946"/>
    </source>
</evidence>
<protein>
    <submittedName>
        <fullName evidence="6">UDP-sugar diphosphatase</fullName>
        <ecNumber evidence="6">3.6.1.-</ecNumber>
    </submittedName>
</protein>
<dbReference type="AlphaFoldDB" id="A0A377J896"/>
<dbReference type="RefSeq" id="WP_115012194.1">
    <property type="nucleotide sequence ID" value="NZ_UGHV01000001.1"/>
</dbReference>
<feature type="binding site" evidence="3">
    <location>
        <position position="160"/>
    </location>
    <ligand>
        <name>Mg(2+)</name>
        <dbReference type="ChEBI" id="CHEBI:18420"/>
        <label>1</label>
    </ligand>
</feature>
<feature type="binding site" evidence="3">
    <location>
        <position position="111"/>
    </location>
    <ligand>
        <name>Mg(2+)</name>
        <dbReference type="ChEBI" id="CHEBI:18420"/>
        <label>1</label>
    </ligand>
</feature>
<evidence type="ECO:0000259" key="5">
    <source>
        <dbReference type="PROSITE" id="PS51462"/>
    </source>
</evidence>
<evidence type="ECO:0000313" key="7">
    <source>
        <dbReference type="Proteomes" id="UP000254841"/>
    </source>
</evidence>
<evidence type="ECO:0000313" key="6">
    <source>
        <dbReference type="EMBL" id="STO98013.1"/>
    </source>
</evidence>
<evidence type="ECO:0000256" key="4">
    <source>
        <dbReference type="PIRSR" id="PIRSR604385-3"/>
    </source>
</evidence>
<dbReference type="CDD" id="cd18887">
    <property type="entry name" value="NUDIX_UGPPase_Nudt14"/>
    <property type="match status" value="1"/>
</dbReference>
<dbReference type="InterPro" id="IPR000086">
    <property type="entry name" value="NUDIX_hydrolase_dom"/>
</dbReference>
<reference evidence="6 7" key="1">
    <citation type="submission" date="2018-06" db="EMBL/GenBank/DDBJ databases">
        <authorList>
            <consortium name="Pathogen Informatics"/>
            <person name="Doyle S."/>
        </authorList>
    </citation>
    <scope>NUCLEOTIDE SEQUENCE [LARGE SCALE GENOMIC DNA]</scope>
    <source>
        <strain evidence="6 7">NCTC12410</strain>
    </source>
</reference>
<proteinExistence type="predicted"/>
<dbReference type="InterPro" id="IPR004385">
    <property type="entry name" value="NDP_pyrophosphatase"/>
</dbReference>
<dbReference type="InterPro" id="IPR015797">
    <property type="entry name" value="NUDIX_hydrolase-like_dom_sf"/>
</dbReference>
<evidence type="ECO:0000256" key="3">
    <source>
        <dbReference type="PIRSR" id="PIRSR604385-2"/>
    </source>
</evidence>
<dbReference type="PANTHER" id="PTHR11839:SF15">
    <property type="entry name" value="URIDINE DIPHOSPHATE GLUCOSE PYROPHOSPHATASE NUDT14"/>
    <property type="match status" value="1"/>
</dbReference>
<accession>A0A377J896</accession>
<dbReference type="GO" id="GO:0006753">
    <property type="term" value="P:nucleoside phosphate metabolic process"/>
    <property type="evidence" value="ECO:0007669"/>
    <property type="project" value="TreeGrafter"/>
</dbReference>
<dbReference type="NCBIfam" id="TIGR00052">
    <property type="entry name" value="nudix-type nucleoside diphosphatase, YffH/AdpP family"/>
    <property type="match status" value="1"/>
</dbReference>
<gene>
    <name evidence="6" type="primary">nudK</name>
    <name evidence="6" type="ORF">NCTC12410_01862</name>
</gene>
<dbReference type="GO" id="GO:0019693">
    <property type="term" value="P:ribose phosphate metabolic process"/>
    <property type="evidence" value="ECO:0007669"/>
    <property type="project" value="TreeGrafter"/>
</dbReference>
<keyword evidence="3" id="KW-0460">Magnesium</keyword>
<dbReference type="EC" id="3.6.1.-" evidence="6"/>
<feature type="binding site" evidence="3">
    <location>
        <position position="107"/>
    </location>
    <ligand>
        <name>Mg(2+)</name>
        <dbReference type="ChEBI" id="CHEBI:18420"/>
        <label>1</label>
    </ligand>
</feature>
<dbReference type="SUPFAM" id="SSF55811">
    <property type="entry name" value="Nudix"/>
    <property type="match status" value="1"/>
</dbReference>
<dbReference type="Gene3D" id="3.90.79.10">
    <property type="entry name" value="Nucleoside Triphosphate Pyrophosphohydrolase"/>
    <property type="match status" value="1"/>
</dbReference>
<keyword evidence="3" id="KW-0479">Metal-binding</keyword>
<sequence>MKKYFLSSPLPTPKITDLRQDSCKDSRFIKPMRLFYKQDGIEKSWDIIHSHDSVSIMLYEVDLDAFVIVKQFRPAVFMRNNDGYIYELCAGLVDKSKKSLEEIAVEEVFEECGYEISPNRLEKITTFYTSVGISGARQTIFFAKVSKKDKRALGGGIDDEKIEVLYLKRDSALAFTKDESYHKTPALAFAINYFFDQYNT</sequence>
<dbReference type="GO" id="GO:0046872">
    <property type="term" value="F:metal ion binding"/>
    <property type="evidence" value="ECO:0007669"/>
    <property type="project" value="UniProtKB-KW"/>
</dbReference>
<dbReference type="OrthoDB" id="5360793at2"/>
<dbReference type="GO" id="GO:0016818">
    <property type="term" value="F:hydrolase activity, acting on acid anhydrides, in phosphorus-containing anhydrides"/>
    <property type="evidence" value="ECO:0007669"/>
    <property type="project" value="InterPro"/>
</dbReference>
<dbReference type="PANTHER" id="PTHR11839">
    <property type="entry name" value="UDP/ADP-SUGAR PYROPHOSPHATASE"/>
    <property type="match status" value="1"/>
</dbReference>
<dbReference type="EMBL" id="UGHV01000001">
    <property type="protein sequence ID" value="STO98013.1"/>
    <property type="molecule type" value="Genomic_DNA"/>
</dbReference>
<feature type="short sequence motif" description="Nudix box" evidence="4">
    <location>
        <begin position="91"/>
        <end position="114"/>
    </location>
</feature>
<keyword evidence="2 6" id="KW-0378">Hydrolase</keyword>
<organism evidence="6 7">
    <name type="scientific">Helicobacter canis</name>
    <dbReference type="NCBI Taxonomy" id="29419"/>
    <lineage>
        <taxon>Bacteria</taxon>
        <taxon>Pseudomonadati</taxon>
        <taxon>Campylobacterota</taxon>
        <taxon>Epsilonproteobacteria</taxon>
        <taxon>Campylobacterales</taxon>
        <taxon>Helicobacteraceae</taxon>
        <taxon>Helicobacter</taxon>
    </lineage>
</organism>
<dbReference type="PROSITE" id="PS51462">
    <property type="entry name" value="NUDIX"/>
    <property type="match status" value="1"/>
</dbReference>
<dbReference type="Pfam" id="PF00293">
    <property type="entry name" value="NUDIX"/>
    <property type="match status" value="1"/>
</dbReference>
<comment type="cofactor">
    <cofactor evidence="1 3">
        <name>Mg(2+)</name>
        <dbReference type="ChEBI" id="CHEBI:18420"/>
    </cofactor>
</comment>